<protein>
    <submittedName>
        <fullName evidence="2">Uncharacterized protein</fullName>
    </submittedName>
</protein>
<name>A0ABN3V789_9PSEU</name>
<accession>A0ABN3V789</accession>
<gene>
    <name evidence="2" type="ORF">GCM10010470_14370</name>
</gene>
<organism evidence="2 3">
    <name type="scientific">Saccharopolyspora taberi</name>
    <dbReference type="NCBI Taxonomy" id="60895"/>
    <lineage>
        <taxon>Bacteria</taxon>
        <taxon>Bacillati</taxon>
        <taxon>Actinomycetota</taxon>
        <taxon>Actinomycetes</taxon>
        <taxon>Pseudonocardiales</taxon>
        <taxon>Pseudonocardiaceae</taxon>
        <taxon>Saccharopolyspora</taxon>
    </lineage>
</organism>
<feature type="signal peptide" evidence="1">
    <location>
        <begin position="1"/>
        <end position="31"/>
    </location>
</feature>
<dbReference type="EMBL" id="BAAAUX010000007">
    <property type="protein sequence ID" value="GAA2781580.1"/>
    <property type="molecule type" value="Genomic_DNA"/>
</dbReference>
<evidence type="ECO:0000313" key="3">
    <source>
        <dbReference type="Proteomes" id="UP001500979"/>
    </source>
</evidence>
<dbReference type="Proteomes" id="UP001500979">
    <property type="component" value="Unassembled WGS sequence"/>
</dbReference>
<feature type="chain" id="PRO_5045359623" evidence="1">
    <location>
        <begin position="32"/>
        <end position="100"/>
    </location>
</feature>
<keyword evidence="3" id="KW-1185">Reference proteome</keyword>
<reference evidence="2 3" key="1">
    <citation type="journal article" date="2019" name="Int. J. Syst. Evol. Microbiol.">
        <title>The Global Catalogue of Microorganisms (GCM) 10K type strain sequencing project: providing services to taxonomists for standard genome sequencing and annotation.</title>
        <authorList>
            <consortium name="The Broad Institute Genomics Platform"/>
            <consortium name="The Broad Institute Genome Sequencing Center for Infectious Disease"/>
            <person name="Wu L."/>
            <person name="Ma J."/>
        </authorList>
    </citation>
    <scope>NUCLEOTIDE SEQUENCE [LARGE SCALE GENOMIC DNA]</scope>
    <source>
        <strain evidence="2 3">JCM 9383</strain>
    </source>
</reference>
<sequence>MSAVMRKLCAGAGAVAVAAGMMLTFSGPAQARVIDCLDYLATEGYDANKWEIKQACESGERGYWEDCKTTLVDHYVRPYHATEACDWAQQGKDVRFVFPR</sequence>
<proteinExistence type="predicted"/>
<keyword evidence="1" id="KW-0732">Signal</keyword>
<dbReference type="RefSeq" id="WP_344678655.1">
    <property type="nucleotide sequence ID" value="NZ_BAAAUX010000007.1"/>
</dbReference>
<evidence type="ECO:0000256" key="1">
    <source>
        <dbReference type="SAM" id="SignalP"/>
    </source>
</evidence>
<evidence type="ECO:0000313" key="2">
    <source>
        <dbReference type="EMBL" id="GAA2781580.1"/>
    </source>
</evidence>
<comment type="caution">
    <text evidence="2">The sequence shown here is derived from an EMBL/GenBank/DDBJ whole genome shotgun (WGS) entry which is preliminary data.</text>
</comment>